<reference evidence="2" key="1">
    <citation type="journal article" date="2023" name="Mol. Phylogenet. Evol.">
        <title>Genome-scale phylogeny and comparative genomics of the fungal order Sordariales.</title>
        <authorList>
            <person name="Hensen N."/>
            <person name="Bonometti L."/>
            <person name="Westerberg I."/>
            <person name="Brannstrom I.O."/>
            <person name="Guillou S."/>
            <person name="Cros-Aarteil S."/>
            <person name="Calhoun S."/>
            <person name="Haridas S."/>
            <person name="Kuo A."/>
            <person name="Mondo S."/>
            <person name="Pangilinan J."/>
            <person name="Riley R."/>
            <person name="LaButti K."/>
            <person name="Andreopoulos B."/>
            <person name="Lipzen A."/>
            <person name="Chen C."/>
            <person name="Yan M."/>
            <person name="Daum C."/>
            <person name="Ng V."/>
            <person name="Clum A."/>
            <person name="Steindorff A."/>
            <person name="Ohm R.A."/>
            <person name="Martin F."/>
            <person name="Silar P."/>
            <person name="Natvig D.O."/>
            <person name="Lalanne C."/>
            <person name="Gautier V."/>
            <person name="Ament-Velasquez S.L."/>
            <person name="Kruys A."/>
            <person name="Hutchinson M.I."/>
            <person name="Powell A.J."/>
            <person name="Barry K."/>
            <person name="Miller A.N."/>
            <person name="Grigoriev I.V."/>
            <person name="Debuchy R."/>
            <person name="Gladieux P."/>
            <person name="Hiltunen Thoren M."/>
            <person name="Johannesson H."/>
        </authorList>
    </citation>
    <scope>NUCLEOTIDE SEQUENCE</scope>
    <source>
        <strain evidence="2">CBS 990.96</strain>
    </source>
</reference>
<dbReference type="EMBL" id="MU865327">
    <property type="protein sequence ID" value="KAK4227785.1"/>
    <property type="molecule type" value="Genomic_DNA"/>
</dbReference>
<comment type="caution">
    <text evidence="2">The sequence shown here is derived from an EMBL/GenBank/DDBJ whole genome shotgun (WGS) entry which is preliminary data.</text>
</comment>
<dbReference type="AlphaFoldDB" id="A0AAN7BQS7"/>
<proteinExistence type="predicted"/>
<gene>
    <name evidence="2" type="ORF">QBC38DRAFT_454925</name>
</gene>
<protein>
    <submittedName>
        <fullName evidence="2">Uncharacterized protein</fullName>
    </submittedName>
</protein>
<reference evidence="2" key="2">
    <citation type="submission" date="2023-05" db="EMBL/GenBank/DDBJ databases">
        <authorList>
            <consortium name="Lawrence Berkeley National Laboratory"/>
            <person name="Steindorff A."/>
            <person name="Hensen N."/>
            <person name="Bonometti L."/>
            <person name="Westerberg I."/>
            <person name="Brannstrom I.O."/>
            <person name="Guillou S."/>
            <person name="Cros-Aarteil S."/>
            <person name="Calhoun S."/>
            <person name="Haridas S."/>
            <person name="Kuo A."/>
            <person name="Mondo S."/>
            <person name="Pangilinan J."/>
            <person name="Riley R."/>
            <person name="Labutti K."/>
            <person name="Andreopoulos B."/>
            <person name="Lipzen A."/>
            <person name="Chen C."/>
            <person name="Yanf M."/>
            <person name="Daum C."/>
            <person name="Ng V."/>
            <person name="Clum A."/>
            <person name="Ohm R."/>
            <person name="Martin F."/>
            <person name="Silar P."/>
            <person name="Natvig D."/>
            <person name="Lalanne C."/>
            <person name="Gautier V."/>
            <person name="Ament-Velasquez S.L."/>
            <person name="Kruys A."/>
            <person name="Hutchinson M.I."/>
            <person name="Powell A.J."/>
            <person name="Barry K."/>
            <person name="Miller A.N."/>
            <person name="Grigoriev I.V."/>
            <person name="Debuchy R."/>
            <person name="Gladieux P."/>
            <person name="Thoren M.H."/>
            <person name="Johannesson H."/>
        </authorList>
    </citation>
    <scope>NUCLEOTIDE SEQUENCE</scope>
    <source>
        <strain evidence="2">CBS 990.96</strain>
    </source>
</reference>
<keyword evidence="3" id="KW-1185">Reference proteome</keyword>
<sequence>MAIQKPVLSTAIGLKFFASSAVAAAYLENRKSNAAVHKCTMRPTPFSRGSGSDPTSPNTTCLGGSKIV</sequence>
<evidence type="ECO:0000256" key="1">
    <source>
        <dbReference type="SAM" id="MobiDB-lite"/>
    </source>
</evidence>
<dbReference type="Proteomes" id="UP001301958">
    <property type="component" value="Unassembled WGS sequence"/>
</dbReference>
<name>A0AAN7BQS7_9PEZI</name>
<evidence type="ECO:0000313" key="3">
    <source>
        <dbReference type="Proteomes" id="UP001301958"/>
    </source>
</evidence>
<evidence type="ECO:0000313" key="2">
    <source>
        <dbReference type="EMBL" id="KAK4227785.1"/>
    </source>
</evidence>
<organism evidence="2 3">
    <name type="scientific">Podospora fimiseda</name>
    <dbReference type="NCBI Taxonomy" id="252190"/>
    <lineage>
        <taxon>Eukaryota</taxon>
        <taxon>Fungi</taxon>
        <taxon>Dikarya</taxon>
        <taxon>Ascomycota</taxon>
        <taxon>Pezizomycotina</taxon>
        <taxon>Sordariomycetes</taxon>
        <taxon>Sordariomycetidae</taxon>
        <taxon>Sordariales</taxon>
        <taxon>Podosporaceae</taxon>
        <taxon>Podospora</taxon>
    </lineage>
</organism>
<feature type="compositionally biased region" description="Polar residues" evidence="1">
    <location>
        <begin position="47"/>
        <end position="62"/>
    </location>
</feature>
<accession>A0AAN7BQS7</accession>
<feature type="region of interest" description="Disordered" evidence="1">
    <location>
        <begin position="43"/>
        <end position="68"/>
    </location>
</feature>